<evidence type="ECO:0000256" key="1">
    <source>
        <dbReference type="SAM" id="Phobius"/>
    </source>
</evidence>
<organism evidence="2">
    <name type="scientific">Anguilla anguilla</name>
    <name type="common">European freshwater eel</name>
    <name type="synonym">Muraena anguilla</name>
    <dbReference type="NCBI Taxonomy" id="7936"/>
    <lineage>
        <taxon>Eukaryota</taxon>
        <taxon>Metazoa</taxon>
        <taxon>Chordata</taxon>
        <taxon>Craniata</taxon>
        <taxon>Vertebrata</taxon>
        <taxon>Euteleostomi</taxon>
        <taxon>Actinopterygii</taxon>
        <taxon>Neopterygii</taxon>
        <taxon>Teleostei</taxon>
        <taxon>Anguilliformes</taxon>
        <taxon>Anguillidae</taxon>
        <taxon>Anguilla</taxon>
    </lineage>
</organism>
<dbReference type="EMBL" id="GBXM01104858">
    <property type="protein sequence ID" value="JAH03719.1"/>
    <property type="molecule type" value="Transcribed_RNA"/>
</dbReference>
<name>A0A0E9PGN9_ANGAN</name>
<protein>
    <submittedName>
        <fullName evidence="2">Uncharacterized protein</fullName>
    </submittedName>
</protein>
<evidence type="ECO:0000313" key="2">
    <source>
        <dbReference type="EMBL" id="JAH03719.1"/>
    </source>
</evidence>
<accession>A0A0E9PGN9</accession>
<feature type="transmembrane region" description="Helical" evidence="1">
    <location>
        <begin position="6"/>
        <end position="23"/>
    </location>
</feature>
<reference evidence="2" key="1">
    <citation type="submission" date="2014-11" db="EMBL/GenBank/DDBJ databases">
        <authorList>
            <person name="Amaro Gonzalez C."/>
        </authorList>
    </citation>
    <scope>NUCLEOTIDE SEQUENCE</scope>
</reference>
<keyword evidence="1" id="KW-1133">Transmembrane helix</keyword>
<proteinExistence type="predicted"/>
<keyword evidence="1" id="KW-0812">Transmembrane</keyword>
<keyword evidence="1" id="KW-0472">Membrane</keyword>
<reference evidence="2" key="2">
    <citation type="journal article" date="2015" name="Fish Shellfish Immunol.">
        <title>Early steps in the European eel (Anguilla anguilla)-Vibrio vulnificus interaction in the gills: Role of the RtxA13 toxin.</title>
        <authorList>
            <person name="Callol A."/>
            <person name="Pajuelo D."/>
            <person name="Ebbesson L."/>
            <person name="Teles M."/>
            <person name="MacKenzie S."/>
            <person name="Amaro C."/>
        </authorList>
    </citation>
    <scope>NUCLEOTIDE SEQUENCE</scope>
</reference>
<sequence length="41" mass="4594">MKSPDPTPYLLTIIQISAILFSLQLRVTFINDSGLSFPDKL</sequence>
<dbReference type="AlphaFoldDB" id="A0A0E9PGN9"/>